<gene>
    <name evidence="7" type="ORF">EV690_0302</name>
</gene>
<keyword evidence="3 6" id="KW-0812">Transmembrane</keyword>
<dbReference type="GO" id="GO:0005886">
    <property type="term" value="C:plasma membrane"/>
    <property type="evidence" value="ECO:0007669"/>
    <property type="project" value="UniProtKB-SubCell"/>
</dbReference>
<dbReference type="PANTHER" id="PTHR30086:SF5">
    <property type="entry name" value="HOMOGENTISATE EXPORT PROTEIN"/>
    <property type="match status" value="1"/>
</dbReference>
<dbReference type="OrthoDB" id="9804822at2"/>
<accession>A0A4R1KEV3</accession>
<dbReference type="InterPro" id="IPR001123">
    <property type="entry name" value="LeuE-type"/>
</dbReference>
<name>A0A4R1KEV3_9GAMM</name>
<dbReference type="Proteomes" id="UP000295565">
    <property type="component" value="Unassembled WGS sequence"/>
</dbReference>
<evidence type="ECO:0000256" key="2">
    <source>
        <dbReference type="ARBA" id="ARBA00022475"/>
    </source>
</evidence>
<dbReference type="AlphaFoldDB" id="A0A4R1KEV3"/>
<evidence type="ECO:0000256" key="4">
    <source>
        <dbReference type="ARBA" id="ARBA00022989"/>
    </source>
</evidence>
<comment type="subcellular location">
    <subcellularLocation>
        <location evidence="1">Cell membrane</location>
        <topology evidence="1">Multi-pass membrane protein</topology>
    </subcellularLocation>
</comment>
<sequence>MHGHVIIAFIGTFFVVSLTPGMCMTLSMTLGMTIGIKRTLWMMIGELIGVGIVAVTAVVGVAAIMLNYPHLFHILKYLGGAYLLYLGIQMWRSRSKLSLAQSQGNVKPQSRKALAFQGLITAIANPKGWAFMVSLLPPFIDVNEPAAPQLMLLVAMILCIEFTCLIIYASGGKTLGYYLAHSGKLKWLNRISGALMAMVGVWLAAS</sequence>
<dbReference type="GO" id="GO:0042970">
    <property type="term" value="F:homoserine transmembrane transporter activity"/>
    <property type="evidence" value="ECO:0007669"/>
    <property type="project" value="TreeGrafter"/>
</dbReference>
<feature type="transmembrane region" description="Helical" evidence="6">
    <location>
        <begin position="74"/>
        <end position="92"/>
    </location>
</feature>
<dbReference type="EMBL" id="SMGD01000003">
    <property type="protein sequence ID" value="TCK63205.1"/>
    <property type="molecule type" value="Genomic_DNA"/>
</dbReference>
<dbReference type="RefSeq" id="WP_131911174.1">
    <property type="nucleotide sequence ID" value="NZ_OU594967.1"/>
</dbReference>
<proteinExistence type="predicted"/>
<keyword evidence="2" id="KW-1003">Cell membrane</keyword>
<keyword evidence="5 6" id="KW-0472">Membrane</keyword>
<dbReference type="PANTHER" id="PTHR30086">
    <property type="entry name" value="ARGININE EXPORTER PROTEIN ARGO"/>
    <property type="match status" value="1"/>
</dbReference>
<comment type="caution">
    <text evidence="7">The sequence shown here is derived from an EMBL/GenBank/DDBJ whole genome shotgun (WGS) entry which is preliminary data.</text>
</comment>
<organism evidence="7 8">
    <name type="scientific">Celerinatantimonas diazotrophica</name>
    <dbReference type="NCBI Taxonomy" id="412034"/>
    <lineage>
        <taxon>Bacteria</taxon>
        <taxon>Pseudomonadati</taxon>
        <taxon>Pseudomonadota</taxon>
        <taxon>Gammaproteobacteria</taxon>
        <taxon>Celerinatantimonadaceae</taxon>
        <taxon>Celerinatantimonas</taxon>
    </lineage>
</organism>
<keyword evidence="4 6" id="KW-1133">Transmembrane helix</keyword>
<feature type="transmembrane region" description="Helical" evidence="6">
    <location>
        <begin position="40"/>
        <end position="68"/>
    </location>
</feature>
<feature type="transmembrane region" description="Helical" evidence="6">
    <location>
        <begin position="113"/>
        <end position="140"/>
    </location>
</feature>
<evidence type="ECO:0000256" key="3">
    <source>
        <dbReference type="ARBA" id="ARBA00022692"/>
    </source>
</evidence>
<reference evidence="7 8" key="1">
    <citation type="submission" date="2019-03" db="EMBL/GenBank/DDBJ databases">
        <title>Genomic Encyclopedia of Type Strains, Phase IV (KMG-IV): sequencing the most valuable type-strain genomes for metagenomic binning, comparative biology and taxonomic classification.</title>
        <authorList>
            <person name="Goeker M."/>
        </authorList>
    </citation>
    <scope>NUCLEOTIDE SEQUENCE [LARGE SCALE GENOMIC DNA]</scope>
    <source>
        <strain evidence="7 8">DSM 18577</strain>
    </source>
</reference>
<dbReference type="Pfam" id="PF01810">
    <property type="entry name" value="LysE"/>
    <property type="match status" value="1"/>
</dbReference>
<feature type="transmembrane region" description="Helical" evidence="6">
    <location>
        <begin position="146"/>
        <end position="167"/>
    </location>
</feature>
<evidence type="ECO:0000256" key="5">
    <source>
        <dbReference type="ARBA" id="ARBA00023136"/>
    </source>
</evidence>
<feature type="transmembrane region" description="Helical" evidence="6">
    <location>
        <begin position="6"/>
        <end position="28"/>
    </location>
</feature>
<evidence type="ECO:0000256" key="6">
    <source>
        <dbReference type="SAM" id="Phobius"/>
    </source>
</evidence>
<evidence type="ECO:0000256" key="1">
    <source>
        <dbReference type="ARBA" id="ARBA00004651"/>
    </source>
</evidence>
<feature type="transmembrane region" description="Helical" evidence="6">
    <location>
        <begin position="187"/>
        <end position="205"/>
    </location>
</feature>
<evidence type="ECO:0000313" key="7">
    <source>
        <dbReference type="EMBL" id="TCK63205.1"/>
    </source>
</evidence>
<keyword evidence="8" id="KW-1185">Reference proteome</keyword>
<protein>
    <submittedName>
        <fullName evidence="7">Homoserine/homoserine lactone efflux protein</fullName>
    </submittedName>
</protein>
<dbReference type="PIRSF" id="PIRSF006324">
    <property type="entry name" value="LeuE"/>
    <property type="match status" value="1"/>
</dbReference>
<evidence type="ECO:0000313" key="8">
    <source>
        <dbReference type="Proteomes" id="UP000295565"/>
    </source>
</evidence>